<dbReference type="RefSeq" id="WP_256532648.1">
    <property type="nucleotide sequence ID" value="NZ_CP101824.1"/>
</dbReference>
<evidence type="ECO:0000256" key="1">
    <source>
        <dbReference type="SAM" id="MobiDB-lite"/>
    </source>
</evidence>
<evidence type="ECO:0008006" key="4">
    <source>
        <dbReference type="Google" id="ProtNLM"/>
    </source>
</evidence>
<dbReference type="AlphaFoldDB" id="A0ABD5NP89"/>
<feature type="compositionally biased region" description="Low complexity" evidence="1">
    <location>
        <begin position="21"/>
        <end position="31"/>
    </location>
</feature>
<gene>
    <name evidence="2" type="ORF">ACFOUR_10580</name>
</gene>
<comment type="caution">
    <text evidence="2">The sequence shown here is derived from an EMBL/GenBank/DDBJ whole genome shotgun (WGS) entry which is preliminary data.</text>
</comment>
<evidence type="ECO:0000313" key="3">
    <source>
        <dbReference type="Proteomes" id="UP001595846"/>
    </source>
</evidence>
<sequence>MHADPIGDDPALPAGDDEALPTGDDGTFPTDTDLALLTGDEGLARDAPTAVVSYFVDRVDGTRTEPIADTTSVVACWGDTAVTASDPDRAAVAEDGTRATPDTEGHHWGTVCPTDDGYRAALLDRIETVGASGDVRLSTVGFPDEAFCHCDRCEERFAASGFSTWAGWRANVVTDVVADAATRVDGDLSVTLFPDPYPGASRDRTGLDPAALEPHVDGFHVPLCGDYGTPYWVRTLARGFGAELGGLEADVSMQLSVAGSPADRLVDVTRMVAPHCDSVVYGTFPDDADTVVEVLERVESAE</sequence>
<reference evidence="2 3" key="1">
    <citation type="journal article" date="2019" name="Int. J. Syst. Evol. Microbiol.">
        <title>The Global Catalogue of Microorganisms (GCM) 10K type strain sequencing project: providing services to taxonomists for standard genome sequencing and annotation.</title>
        <authorList>
            <consortium name="The Broad Institute Genomics Platform"/>
            <consortium name="The Broad Institute Genome Sequencing Center for Infectious Disease"/>
            <person name="Wu L."/>
            <person name="Ma J."/>
        </authorList>
    </citation>
    <scope>NUCLEOTIDE SEQUENCE [LARGE SCALE GENOMIC DNA]</scope>
    <source>
        <strain evidence="2 3">IBRC-M 10256</strain>
    </source>
</reference>
<name>A0ABD5NP89_9EURY</name>
<feature type="region of interest" description="Disordered" evidence="1">
    <location>
        <begin position="1"/>
        <end position="31"/>
    </location>
</feature>
<dbReference type="GeneID" id="73901746"/>
<accession>A0ABD5NP89</accession>
<dbReference type="Proteomes" id="UP001595846">
    <property type="component" value="Unassembled WGS sequence"/>
</dbReference>
<feature type="region of interest" description="Disordered" evidence="1">
    <location>
        <begin position="87"/>
        <end position="106"/>
    </location>
</feature>
<proteinExistence type="predicted"/>
<protein>
    <recommendedName>
        <fullName evidence="4">Queuine tRNA-ribosyltransferase</fullName>
    </recommendedName>
</protein>
<dbReference type="EMBL" id="JBHSAQ010000007">
    <property type="protein sequence ID" value="MFC3958811.1"/>
    <property type="molecule type" value="Genomic_DNA"/>
</dbReference>
<keyword evidence="3" id="KW-1185">Reference proteome</keyword>
<evidence type="ECO:0000313" key="2">
    <source>
        <dbReference type="EMBL" id="MFC3958811.1"/>
    </source>
</evidence>
<organism evidence="2 3">
    <name type="scientific">Halovivax cerinus</name>
    <dbReference type="NCBI Taxonomy" id="1487865"/>
    <lineage>
        <taxon>Archaea</taxon>
        <taxon>Methanobacteriati</taxon>
        <taxon>Methanobacteriota</taxon>
        <taxon>Stenosarchaea group</taxon>
        <taxon>Halobacteria</taxon>
        <taxon>Halobacteriales</taxon>
        <taxon>Natrialbaceae</taxon>
        <taxon>Halovivax</taxon>
    </lineage>
</organism>